<dbReference type="OrthoDB" id="64325at2759"/>
<protein>
    <submittedName>
        <fullName evidence="2">Uncharacterized protein</fullName>
    </submittedName>
</protein>
<evidence type="ECO:0000313" key="3">
    <source>
        <dbReference type="Proteomes" id="UP000243579"/>
    </source>
</evidence>
<keyword evidence="1" id="KW-0472">Membrane</keyword>
<accession>A0A1V9ZU96</accession>
<dbReference type="AlphaFoldDB" id="A0A1V9ZU96"/>
<comment type="caution">
    <text evidence="2">The sequence shown here is derived from an EMBL/GenBank/DDBJ whole genome shotgun (WGS) entry which is preliminary data.</text>
</comment>
<dbReference type="Proteomes" id="UP000243579">
    <property type="component" value="Unassembled WGS sequence"/>
</dbReference>
<feature type="transmembrane region" description="Helical" evidence="1">
    <location>
        <begin position="44"/>
        <end position="66"/>
    </location>
</feature>
<sequence>MRERRDAKGGHAKGSLTRDLPADDGSYSLLHTAPMIKPAEANPLYSFAVLVVLILYLAACFVAYAYPPPVVPWEVEFALPYDPATMTSNCSVEITAPLHGTVTSSRVIEYALAAPDNASHSVHQVLQCTIYLDGSLVMTDLAILPRTGPIAFTTHELPGLAVGKHTVTIELLVPLRGGYEELIRASHDFYLVPPGHKVVKMALSRKSKRPALSLAELAAASRPRLLAPLNATEVPTTEDEPAFVRVRYIPAHESDSSLHLDGKPLEKGTLIGNAIVETTAHDLAIGDHIITLTAGDEVVDHVRFTVLTPQ</sequence>
<reference evidence="2 3" key="1">
    <citation type="journal article" date="2014" name="Genome Biol. Evol.">
        <title>The secreted proteins of Achlya hypogyna and Thraustotheca clavata identify the ancestral oomycete secretome and reveal gene acquisitions by horizontal gene transfer.</title>
        <authorList>
            <person name="Misner I."/>
            <person name="Blouin N."/>
            <person name="Leonard G."/>
            <person name="Richards T.A."/>
            <person name="Lane C.E."/>
        </authorList>
    </citation>
    <scope>NUCLEOTIDE SEQUENCE [LARGE SCALE GENOMIC DNA]</scope>
    <source>
        <strain evidence="2 3">ATCC 48635</strain>
    </source>
</reference>
<keyword evidence="1" id="KW-0812">Transmembrane</keyword>
<keyword evidence="3" id="KW-1185">Reference proteome</keyword>
<gene>
    <name evidence="2" type="ORF">ACHHYP_20026</name>
</gene>
<evidence type="ECO:0000313" key="2">
    <source>
        <dbReference type="EMBL" id="OQS01592.1"/>
    </source>
</evidence>
<name>A0A1V9ZU96_ACHHY</name>
<organism evidence="2 3">
    <name type="scientific">Achlya hypogyna</name>
    <name type="common">Oomycete</name>
    <name type="synonym">Protoachlya hypogyna</name>
    <dbReference type="NCBI Taxonomy" id="1202772"/>
    <lineage>
        <taxon>Eukaryota</taxon>
        <taxon>Sar</taxon>
        <taxon>Stramenopiles</taxon>
        <taxon>Oomycota</taxon>
        <taxon>Saprolegniomycetes</taxon>
        <taxon>Saprolegniales</taxon>
        <taxon>Achlyaceae</taxon>
        <taxon>Achlya</taxon>
    </lineage>
</organism>
<keyword evidence="1" id="KW-1133">Transmembrane helix</keyword>
<evidence type="ECO:0000256" key="1">
    <source>
        <dbReference type="SAM" id="Phobius"/>
    </source>
</evidence>
<proteinExistence type="predicted"/>
<dbReference type="EMBL" id="JNBR01000005">
    <property type="protein sequence ID" value="OQS01592.1"/>
    <property type="molecule type" value="Genomic_DNA"/>
</dbReference>